<dbReference type="PANTHER" id="PTHR35007">
    <property type="entry name" value="INTEGRAL MEMBRANE PROTEIN-RELATED"/>
    <property type="match status" value="1"/>
</dbReference>
<evidence type="ECO:0000256" key="3">
    <source>
        <dbReference type="ARBA" id="ARBA00022692"/>
    </source>
</evidence>
<keyword evidence="4 6" id="KW-1133">Transmembrane helix</keyword>
<feature type="transmembrane region" description="Helical" evidence="6">
    <location>
        <begin position="45"/>
        <end position="70"/>
    </location>
</feature>
<comment type="caution">
    <text evidence="8">The sequence shown here is derived from an EMBL/GenBank/DDBJ whole genome shotgun (WGS) entry which is preliminary data.</text>
</comment>
<comment type="subcellular location">
    <subcellularLocation>
        <location evidence="1">Cell membrane</location>
        <topology evidence="1">Multi-pass membrane protein</topology>
    </subcellularLocation>
</comment>
<evidence type="ECO:0000259" key="7">
    <source>
        <dbReference type="Pfam" id="PF00482"/>
    </source>
</evidence>
<sequence length="263" mass="27509">MSATLLLVALALIVLPSGTGRRRFAALFRKRARRRKHPSPWVFRVLVPAMLVGLAALGVGVAIAAVTVTLTVGMRLRRRRTDARRLAQCRALAEGLEVVIGELRVGAHPGAAAATAAEEVEGVAARAFAACAARSRLGGRAADGLRDPHALIAAELNRIADTWHLAEQHGLALADLLATARADLLARIRFRDRTTAALAGPRTTATVLSALPLIGIALGHLMGAAPLTVLLRPGPAAPLLPIGTALACLGLLWTDALTRKALI</sequence>
<proteinExistence type="predicted"/>
<evidence type="ECO:0000256" key="4">
    <source>
        <dbReference type="ARBA" id="ARBA00022989"/>
    </source>
</evidence>
<keyword evidence="2" id="KW-1003">Cell membrane</keyword>
<gene>
    <name evidence="8" type="ORF">NDR86_04560</name>
</gene>
<evidence type="ECO:0000313" key="8">
    <source>
        <dbReference type="EMBL" id="MCM6772743.1"/>
    </source>
</evidence>
<dbReference type="Pfam" id="PF00482">
    <property type="entry name" value="T2SSF"/>
    <property type="match status" value="1"/>
</dbReference>
<accession>A0A9X2E456</accession>
<keyword evidence="3 6" id="KW-0812">Transmembrane</keyword>
<evidence type="ECO:0000256" key="1">
    <source>
        <dbReference type="ARBA" id="ARBA00004651"/>
    </source>
</evidence>
<dbReference type="AlphaFoldDB" id="A0A9X2E456"/>
<evidence type="ECO:0000256" key="5">
    <source>
        <dbReference type="ARBA" id="ARBA00023136"/>
    </source>
</evidence>
<organism evidence="8 9">
    <name type="scientific">Nocardia pulmonis</name>
    <dbReference type="NCBI Taxonomy" id="2951408"/>
    <lineage>
        <taxon>Bacteria</taxon>
        <taxon>Bacillati</taxon>
        <taxon>Actinomycetota</taxon>
        <taxon>Actinomycetes</taxon>
        <taxon>Mycobacteriales</taxon>
        <taxon>Nocardiaceae</taxon>
        <taxon>Nocardia</taxon>
    </lineage>
</organism>
<keyword evidence="9" id="KW-1185">Reference proteome</keyword>
<dbReference type="Proteomes" id="UP001139157">
    <property type="component" value="Unassembled WGS sequence"/>
</dbReference>
<keyword evidence="5 6" id="KW-0472">Membrane</keyword>
<dbReference type="EMBL" id="JAMRXG010000002">
    <property type="protein sequence ID" value="MCM6772743.1"/>
    <property type="molecule type" value="Genomic_DNA"/>
</dbReference>
<evidence type="ECO:0000256" key="6">
    <source>
        <dbReference type="SAM" id="Phobius"/>
    </source>
</evidence>
<name>A0A9X2E456_9NOCA</name>
<feature type="domain" description="Type II secretion system protein GspF" evidence="7">
    <location>
        <begin position="100"/>
        <end position="217"/>
    </location>
</feature>
<dbReference type="PANTHER" id="PTHR35007:SF4">
    <property type="entry name" value="CONSERVED TRANSMEMBRANE PROTEIN-RELATED"/>
    <property type="match status" value="1"/>
</dbReference>
<evidence type="ECO:0000256" key="2">
    <source>
        <dbReference type="ARBA" id="ARBA00022475"/>
    </source>
</evidence>
<dbReference type="GO" id="GO:0005886">
    <property type="term" value="C:plasma membrane"/>
    <property type="evidence" value="ECO:0007669"/>
    <property type="project" value="UniProtKB-SubCell"/>
</dbReference>
<feature type="transmembrane region" description="Helical" evidence="6">
    <location>
        <begin position="236"/>
        <end position="254"/>
    </location>
</feature>
<evidence type="ECO:0000313" key="9">
    <source>
        <dbReference type="Proteomes" id="UP001139157"/>
    </source>
</evidence>
<dbReference type="InterPro" id="IPR018076">
    <property type="entry name" value="T2SS_GspF_dom"/>
</dbReference>
<reference evidence="8" key="1">
    <citation type="submission" date="2022-06" db="EMBL/GenBank/DDBJ databases">
        <title>Novel species in genus nocardia.</title>
        <authorList>
            <person name="Li F."/>
        </authorList>
    </citation>
    <scope>NUCLEOTIDE SEQUENCE</scope>
    <source>
        <strain evidence="8">CDC141</strain>
    </source>
</reference>
<protein>
    <submittedName>
        <fullName evidence="8">Type II secretion system F family protein</fullName>
    </submittedName>
</protein>